<dbReference type="RefSeq" id="WP_023353232.1">
    <property type="nucleotide sequence ID" value="NZ_KI535366.1"/>
</dbReference>
<accession>V2XR25</accession>
<dbReference type="Gene3D" id="3.40.50.300">
    <property type="entry name" value="P-loop containing nucleotide triphosphate hydrolases"/>
    <property type="match status" value="1"/>
</dbReference>
<dbReference type="Proteomes" id="UP000018227">
    <property type="component" value="Unassembled WGS sequence"/>
</dbReference>
<dbReference type="STRING" id="592026.GCWU0000282_000328"/>
<keyword evidence="2" id="KW-1185">Reference proteome</keyword>
<dbReference type="HOGENOM" id="CLU_1014481_0_0_9"/>
<evidence type="ECO:0000313" key="1">
    <source>
        <dbReference type="EMBL" id="ESL04614.1"/>
    </source>
</evidence>
<gene>
    <name evidence="1" type="ORF">GCWU0000282_000328</name>
</gene>
<sequence length="274" mass="32241">MLVTFWSGAEIRTGVTTNTALISHFYAQRYKKKVALFENHVPGKYSLEDILIGKKSLPFLFEEPIFYNRNNNINYYYGLMKAGLPVKGISNAALRMAEGRLHYFPQFSSNHTLFDYEMNKVIDRFIDELNSRYEVVFVDLKRINTMTTKHIIERSDIVFVNVPQDEISINRILDDNLIEREKLCFILSRYKQTSKIDFEEIVADYDIDNERISYIPYYESLIRICKNGNLSNFLIKNFWSTRGEKSFELVSQLRKLTNFIKSQIEEGVEKERAV</sequence>
<comment type="caution">
    <text evidence="1">The sequence shown here is derived from an EMBL/GenBank/DDBJ whole genome shotgun (WGS) entry which is preliminary data.</text>
</comment>
<dbReference type="AlphaFoldDB" id="V2XR25"/>
<dbReference type="InterPro" id="IPR027417">
    <property type="entry name" value="P-loop_NTPase"/>
</dbReference>
<reference evidence="1 2" key="1">
    <citation type="submission" date="2013-06" db="EMBL/GenBank/DDBJ databases">
        <authorList>
            <person name="Weinstock G."/>
            <person name="Sodergren E."/>
            <person name="Clifton S."/>
            <person name="Fulton L."/>
            <person name="Fulton B."/>
            <person name="Courtney L."/>
            <person name="Fronick C."/>
            <person name="Harrison M."/>
            <person name="Strong C."/>
            <person name="Farmer C."/>
            <person name="Delahaunty K."/>
            <person name="Markovic C."/>
            <person name="Hall O."/>
            <person name="Minx P."/>
            <person name="Tomlinson C."/>
            <person name="Mitreva M."/>
            <person name="Nelson J."/>
            <person name="Hou S."/>
            <person name="Wollam A."/>
            <person name="Pepin K.H."/>
            <person name="Johnson M."/>
            <person name="Bhonagiri V."/>
            <person name="Nash W.E."/>
            <person name="Warren W."/>
            <person name="Chinwalla A."/>
            <person name="Mardis E.R."/>
            <person name="Wilson R.K."/>
        </authorList>
    </citation>
    <scope>NUCLEOTIDE SEQUENCE [LARGE SCALE GENOMIC DNA]</scope>
    <source>
        <strain evidence="1 2">ATCC 51271</strain>
    </source>
</reference>
<evidence type="ECO:0000313" key="2">
    <source>
        <dbReference type="Proteomes" id="UP000018227"/>
    </source>
</evidence>
<dbReference type="SUPFAM" id="SSF52540">
    <property type="entry name" value="P-loop containing nucleoside triphosphate hydrolases"/>
    <property type="match status" value="1"/>
</dbReference>
<evidence type="ECO:0008006" key="3">
    <source>
        <dbReference type="Google" id="ProtNLM"/>
    </source>
</evidence>
<organism evidence="1 2">
    <name type="scientific">Catonella morbi ATCC 51271</name>
    <dbReference type="NCBI Taxonomy" id="592026"/>
    <lineage>
        <taxon>Bacteria</taxon>
        <taxon>Bacillati</taxon>
        <taxon>Bacillota</taxon>
        <taxon>Clostridia</taxon>
        <taxon>Lachnospirales</taxon>
        <taxon>Lachnospiraceae</taxon>
        <taxon>Catonella</taxon>
    </lineage>
</organism>
<dbReference type="EMBL" id="ACIL03000003">
    <property type="protein sequence ID" value="ESL04614.1"/>
    <property type="molecule type" value="Genomic_DNA"/>
</dbReference>
<proteinExistence type="predicted"/>
<name>V2XR25_9FIRM</name>
<protein>
    <recommendedName>
        <fullName evidence="3">AAA domain-containing protein</fullName>
    </recommendedName>
</protein>